<dbReference type="InterPro" id="IPR048254">
    <property type="entry name" value="CDP_ALCOHOL_P_TRANSF_CS"/>
</dbReference>
<evidence type="ECO:0000256" key="1">
    <source>
        <dbReference type="ARBA" id="ARBA00004141"/>
    </source>
</evidence>
<evidence type="ECO:0000256" key="8">
    <source>
        <dbReference type="ARBA" id="ARBA00023136"/>
    </source>
</evidence>
<feature type="transmembrane region" description="Helical" evidence="13">
    <location>
        <begin position="79"/>
        <end position="104"/>
    </location>
</feature>
<organism evidence="14 15">
    <name type="scientific">Prochlorococcus marinus str. MIT 9201</name>
    <dbReference type="NCBI Taxonomy" id="93057"/>
    <lineage>
        <taxon>Bacteria</taxon>
        <taxon>Bacillati</taxon>
        <taxon>Cyanobacteriota</taxon>
        <taxon>Cyanophyceae</taxon>
        <taxon>Synechococcales</taxon>
        <taxon>Prochlorococcaceae</taxon>
        <taxon>Prochlorococcus</taxon>
    </lineage>
</organism>
<dbReference type="AlphaFoldDB" id="A0A0A2ABN9"/>
<proteinExistence type="inferred from homology"/>
<gene>
    <name evidence="14" type="ORF">EU95_0296</name>
</gene>
<accession>A0A0A2ABN9</accession>
<protein>
    <recommendedName>
        <fullName evidence="11">CDP-diacylglycerol--glycerol-3-phosphate 3-phosphatidyltransferase</fullName>
        <ecNumber evidence="11">2.7.8.5</ecNumber>
    </recommendedName>
</protein>
<evidence type="ECO:0000313" key="14">
    <source>
        <dbReference type="EMBL" id="KGF97828.1"/>
    </source>
</evidence>
<feature type="transmembrane region" description="Helical" evidence="13">
    <location>
        <begin position="131"/>
        <end position="149"/>
    </location>
</feature>
<evidence type="ECO:0000256" key="7">
    <source>
        <dbReference type="ARBA" id="ARBA00023098"/>
    </source>
</evidence>
<dbReference type="PIRSF" id="PIRSF000847">
    <property type="entry name" value="Phos_ph_gly_syn"/>
    <property type="match status" value="1"/>
</dbReference>
<comment type="similarity">
    <text evidence="2 12">Belongs to the CDP-alcohol phosphatidyltransferase class-I family.</text>
</comment>
<name>A0A0A2ABN9_PROMR</name>
<evidence type="ECO:0000256" key="10">
    <source>
        <dbReference type="ARBA" id="ARBA00023264"/>
    </source>
</evidence>
<dbReference type="GO" id="GO:0046474">
    <property type="term" value="P:glycerophospholipid biosynthetic process"/>
    <property type="evidence" value="ECO:0007669"/>
    <property type="project" value="TreeGrafter"/>
</dbReference>
<keyword evidence="6 13" id="KW-1133">Transmembrane helix</keyword>
<sequence length="179" mass="20668">MLLRINLKNLALNIPNILSISRLFLVFPLILFLEINWPFYVFILIIIGGLTDYLDGLIARKFNLKTRLGAVLDPLSDKVFYLIPLIFLCKNNLIPFWSLALILFRELIISSLRNSAKDGLPASKLGKFKTFFFFISVMTFFSPLKISLLNNLALIFYWLGFILTFVTLLGYLRIKKNLI</sequence>
<dbReference type="InterPro" id="IPR050324">
    <property type="entry name" value="CDP-alcohol_PTase-I"/>
</dbReference>
<keyword evidence="4 12" id="KW-0808">Transferase</keyword>
<evidence type="ECO:0000256" key="9">
    <source>
        <dbReference type="ARBA" id="ARBA00023209"/>
    </source>
</evidence>
<comment type="caution">
    <text evidence="14">The sequence shown here is derived from an EMBL/GenBank/DDBJ whole genome shotgun (WGS) entry which is preliminary data.</text>
</comment>
<evidence type="ECO:0000256" key="5">
    <source>
        <dbReference type="ARBA" id="ARBA00022692"/>
    </source>
</evidence>
<evidence type="ECO:0000256" key="12">
    <source>
        <dbReference type="RuleBase" id="RU003750"/>
    </source>
</evidence>
<evidence type="ECO:0000256" key="6">
    <source>
        <dbReference type="ARBA" id="ARBA00022989"/>
    </source>
</evidence>
<dbReference type="STRING" id="93057.EU95_0296"/>
<evidence type="ECO:0000256" key="3">
    <source>
        <dbReference type="ARBA" id="ARBA00022516"/>
    </source>
</evidence>
<dbReference type="Gene3D" id="1.20.120.1760">
    <property type="match status" value="1"/>
</dbReference>
<dbReference type="InterPro" id="IPR004570">
    <property type="entry name" value="Phosphatidylglycerol_P_synth"/>
</dbReference>
<keyword evidence="10" id="KW-1208">Phospholipid metabolism</keyword>
<comment type="subcellular location">
    <subcellularLocation>
        <location evidence="1">Membrane</location>
        <topology evidence="1">Multi-pass membrane protein</topology>
    </subcellularLocation>
</comment>
<evidence type="ECO:0000256" key="11">
    <source>
        <dbReference type="NCBIfam" id="TIGR00560"/>
    </source>
</evidence>
<keyword evidence="5 13" id="KW-0812">Transmembrane</keyword>
<dbReference type="EMBL" id="JNAL01000005">
    <property type="protein sequence ID" value="KGF97828.1"/>
    <property type="molecule type" value="Genomic_DNA"/>
</dbReference>
<reference evidence="15" key="1">
    <citation type="journal article" date="2014" name="Sci. Data">
        <title>Genomes of diverse isolates of the marine cyanobacterium Prochlorococcus.</title>
        <authorList>
            <person name="Biller S."/>
            <person name="Berube P."/>
            <person name="Thompson J."/>
            <person name="Kelly L."/>
            <person name="Roggensack S."/>
            <person name="Awad L."/>
            <person name="Roache-Johnson K."/>
            <person name="Ding H."/>
            <person name="Giovannoni S.J."/>
            <person name="Moore L.R."/>
            <person name="Chisholm S.W."/>
        </authorList>
    </citation>
    <scope>NUCLEOTIDE SEQUENCE [LARGE SCALE GENOMIC DNA]</scope>
    <source>
        <strain evidence="15">MIT 9201</strain>
    </source>
</reference>
<dbReference type="RefSeq" id="WP_032521541.1">
    <property type="nucleotide sequence ID" value="NZ_CP138977.1"/>
</dbReference>
<keyword evidence="7" id="KW-0443">Lipid metabolism</keyword>
<evidence type="ECO:0000256" key="13">
    <source>
        <dbReference type="SAM" id="Phobius"/>
    </source>
</evidence>
<dbReference type="NCBIfam" id="TIGR00560">
    <property type="entry name" value="pgsA"/>
    <property type="match status" value="1"/>
</dbReference>
<dbReference type="Proteomes" id="UP000030355">
    <property type="component" value="Unassembled WGS sequence"/>
</dbReference>
<dbReference type="InterPro" id="IPR043130">
    <property type="entry name" value="CDP-OH_PTrfase_TM_dom"/>
</dbReference>
<dbReference type="GO" id="GO:0008444">
    <property type="term" value="F:CDP-diacylglycerol-glycerol-3-phosphate 3-phosphatidyltransferase activity"/>
    <property type="evidence" value="ECO:0007669"/>
    <property type="project" value="UniProtKB-UniRule"/>
</dbReference>
<evidence type="ECO:0000256" key="4">
    <source>
        <dbReference type="ARBA" id="ARBA00022679"/>
    </source>
</evidence>
<feature type="transmembrane region" description="Helical" evidence="13">
    <location>
        <begin position="155"/>
        <end position="174"/>
    </location>
</feature>
<keyword evidence="9" id="KW-0594">Phospholipid biosynthesis</keyword>
<dbReference type="OrthoDB" id="9796672at2"/>
<dbReference type="InterPro" id="IPR000462">
    <property type="entry name" value="CDP-OH_P_trans"/>
</dbReference>
<dbReference type="eggNOG" id="COG0558">
    <property type="taxonomic scope" value="Bacteria"/>
</dbReference>
<keyword evidence="8 13" id="KW-0472">Membrane</keyword>
<evidence type="ECO:0000256" key="2">
    <source>
        <dbReference type="ARBA" id="ARBA00010441"/>
    </source>
</evidence>
<dbReference type="EC" id="2.7.8.5" evidence="11"/>
<dbReference type="PANTHER" id="PTHR14269:SF62">
    <property type="entry name" value="CDP-DIACYLGLYCEROL--GLYCEROL-3-PHOSPHATE 3-PHOSPHATIDYLTRANSFERASE 1, CHLOROPLASTIC"/>
    <property type="match status" value="1"/>
</dbReference>
<dbReference type="GO" id="GO:0016020">
    <property type="term" value="C:membrane"/>
    <property type="evidence" value="ECO:0007669"/>
    <property type="project" value="UniProtKB-SubCell"/>
</dbReference>
<dbReference type="Pfam" id="PF01066">
    <property type="entry name" value="CDP-OH_P_transf"/>
    <property type="match status" value="1"/>
</dbReference>
<keyword evidence="3" id="KW-0444">Lipid biosynthesis</keyword>
<dbReference type="PROSITE" id="PS00379">
    <property type="entry name" value="CDP_ALCOHOL_P_TRANSF"/>
    <property type="match status" value="1"/>
</dbReference>
<evidence type="ECO:0000313" key="15">
    <source>
        <dbReference type="Proteomes" id="UP000030355"/>
    </source>
</evidence>
<dbReference type="PANTHER" id="PTHR14269">
    <property type="entry name" value="CDP-DIACYLGLYCEROL--GLYCEROL-3-PHOSPHATE 3-PHOSPHATIDYLTRANSFERASE-RELATED"/>
    <property type="match status" value="1"/>
</dbReference>